<dbReference type="InterPro" id="IPR030465">
    <property type="entry name" value="CEP131"/>
</dbReference>
<dbReference type="AlphaFoldDB" id="A0AAU9JRJ1"/>
<dbReference type="PANTHER" id="PTHR31540:SF1">
    <property type="entry name" value="CENTROSOMAL PROTEIN OF 131 KDA"/>
    <property type="match status" value="1"/>
</dbReference>
<organism evidence="2 3">
    <name type="scientific">Blepharisma stoltei</name>
    <dbReference type="NCBI Taxonomy" id="1481888"/>
    <lineage>
        <taxon>Eukaryota</taxon>
        <taxon>Sar</taxon>
        <taxon>Alveolata</taxon>
        <taxon>Ciliophora</taxon>
        <taxon>Postciliodesmatophora</taxon>
        <taxon>Heterotrichea</taxon>
        <taxon>Heterotrichida</taxon>
        <taxon>Blepharismidae</taxon>
        <taxon>Blepharisma</taxon>
    </lineage>
</organism>
<feature type="coiled-coil region" evidence="1">
    <location>
        <begin position="53"/>
        <end position="170"/>
    </location>
</feature>
<dbReference type="GO" id="GO:0035735">
    <property type="term" value="P:intraciliary transport involved in cilium assembly"/>
    <property type="evidence" value="ECO:0007669"/>
    <property type="project" value="InterPro"/>
</dbReference>
<proteinExistence type="predicted"/>
<keyword evidence="1" id="KW-0175">Coiled coil</keyword>
<dbReference type="EMBL" id="CAJZBQ010000040">
    <property type="protein sequence ID" value="CAG9326077.1"/>
    <property type="molecule type" value="Genomic_DNA"/>
</dbReference>
<keyword evidence="3" id="KW-1185">Reference proteome</keyword>
<name>A0AAU9JRJ1_9CILI</name>
<evidence type="ECO:0000256" key="1">
    <source>
        <dbReference type="SAM" id="Coils"/>
    </source>
</evidence>
<comment type="caution">
    <text evidence="2">The sequence shown here is derived from an EMBL/GenBank/DDBJ whole genome shotgun (WGS) entry which is preliminary data.</text>
</comment>
<sequence>MEIILNMSKYRSPSKASSKISDLMSFLETQDQDSKFSYLEEFSNPDPDTLSAYSETKAKIMTLKIELEESNKNIDSLKAAIEKLKLQKEEAEKEWQTEMSRKLERQREEYEAIIEKNVNFIENLLQEKAQRDQLINELKKKIKENEASYMKILSENEEKYKKEMKKVKDNWITQEKLRREKWEKEKTREIKEMTAKGLEPEITKLITDNKKNIEEREETHKRQLRQLRDDLKEKHHAKLKKLKEQLTYQYDEIIEKEKELNNQKIREIIEEKDIELQNIRRRWSDELIEERARMDTILREEIKRWQEKVREAENRSFK</sequence>
<protein>
    <submittedName>
        <fullName evidence="2">Uncharacterized protein</fullName>
    </submittedName>
</protein>
<evidence type="ECO:0000313" key="2">
    <source>
        <dbReference type="EMBL" id="CAG9326077.1"/>
    </source>
</evidence>
<gene>
    <name evidence="2" type="ORF">BSTOLATCC_MIC40517</name>
</gene>
<dbReference type="GO" id="GO:0005929">
    <property type="term" value="C:cilium"/>
    <property type="evidence" value="ECO:0007669"/>
    <property type="project" value="GOC"/>
</dbReference>
<reference evidence="2" key="1">
    <citation type="submission" date="2021-09" db="EMBL/GenBank/DDBJ databases">
        <authorList>
            <consortium name="AG Swart"/>
            <person name="Singh M."/>
            <person name="Singh A."/>
            <person name="Seah K."/>
            <person name="Emmerich C."/>
        </authorList>
    </citation>
    <scope>NUCLEOTIDE SEQUENCE</scope>
    <source>
        <strain evidence="2">ATCC30299</strain>
    </source>
</reference>
<feature type="coiled-coil region" evidence="1">
    <location>
        <begin position="210"/>
        <end position="315"/>
    </location>
</feature>
<dbReference type="PANTHER" id="PTHR31540">
    <property type="entry name" value="CENTROSOMAL PROTEIN OF 131 KDA"/>
    <property type="match status" value="1"/>
</dbReference>
<accession>A0AAU9JRJ1</accession>
<evidence type="ECO:0000313" key="3">
    <source>
        <dbReference type="Proteomes" id="UP001162131"/>
    </source>
</evidence>
<dbReference type="Proteomes" id="UP001162131">
    <property type="component" value="Unassembled WGS sequence"/>
</dbReference>